<evidence type="ECO:0000313" key="9">
    <source>
        <dbReference type="EMBL" id="OGI89823.1"/>
    </source>
</evidence>
<keyword evidence="3 7" id="KW-1003">Cell membrane</keyword>
<dbReference type="GO" id="GO:0005886">
    <property type="term" value="C:plasma membrane"/>
    <property type="evidence" value="ECO:0007669"/>
    <property type="project" value="UniProtKB-SubCell"/>
</dbReference>
<evidence type="ECO:0000259" key="8">
    <source>
        <dbReference type="Pfam" id="PF09335"/>
    </source>
</evidence>
<dbReference type="PANTHER" id="PTHR30353">
    <property type="entry name" value="INNER MEMBRANE PROTEIN DEDA-RELATED"/>
    <property type="match status" value="1"/>
</dbReference>
<feature type="transmembrane region" description="Helical" evidence="7">
    <location>
        <begin position="141"/>
        <end position="161"/>
    </location>
</feature>
<evidence type="ECO:0000256" key="7">
    <source>
        <dbReference type="RuleBase" id="RU367016"/>
    </source>
</evidence>
<feature type="domain" description="VTT" evidence="8">
    <location>
        <begin position="33"/>
        <end position="158"/>
    </location>
</feature>
<keyword evidence="6 7" id="KW-0472">Membrane</keyword>
<dbReference type="Pfam" id="PF09335">
    <property type="entry name" value="VTT_dom"/>
    <property type="match status" value="1"/>
</dbReference>
<protein>
    <recommendedName>
        <fullName evidence="8">VTT domain-containing protein</fullName>
    </recommendedName>
</protein>
<keyword evidence="4 7" id="KW-0812">Transmembrane</keyword>
<feature type="transmembrane region" description="Helical" evidence="7">
    <location>
        <begin position="173"/>
        <end position="191"/>
    </location>
</feature>
<evidence type="ECO:0000256" key="6">
    <source>
        <dbReference type="ARBA" id="ARBA00023136"/>
    </source>
</evidence>
<comment type="similarity">
    <text evidence="2 7">Belongs to the DedA family.</text>
</comment>
<comment type="subcellular location">
    <subcellularLocation>
        <location evidence="1 7">Cell membrane</location>
        <topology evidence="1 7">Multi-pass membrane protein</topology>
    </subcellularLocation>
</comment>
<dbReference type="InterPro" id="IPR032818">
    <property type="entry name" value="DedA-like"/>
</dbReference>
<feature type="transmembrane region" description="Helical" evidence="7">
    <location>
        <begin position="12"/>
        <end position="33"/>
    </location>
</feature>
<evidence type="ECO:0000256" key="1">
    <source>
        <dbReference type="ARBA" id="ARBA00004651"/>
    </source>
</evidence>
<evidence type="ECO:0000256" key="4">
    <source>
        <dbReference type="ARBA" id="ARBA00022692"/>
    </source>
</evidence>
<feature type="transmembrane region" description="Helical" evidence="7">
    <location>
        <begin position="53"/>
        <end position="74"/>
    </location>
</feature>
<evidence type="ECO:0000256" key="2">
    <source>
        <dbReference type="ARBA" id="ARBA00010792"/>
    </source>
</evidence>
<keyword evidence="5 7" id="KW-1133">Transmembrane helix</keyword>
<dbReference type="PANTHER" id="PTHR30353:SF0">
    <property type="entry name" value="TRANSMEMBRANE PROTEIN"/>
    <property type="match status" value="1"/>
</dbReference>
<evidence type="ECO:0000313" key="10">
    <source>
        <dbReference type="Proteomes" id="UP000176814"/>
    </source>
</evidence>
<dbReference type="AlphaFoldDB" id="A0A1F6X6Z0"/>
<name>A0A1F6X6Z0_9BACT</name>
<sequence length="197" mass="22384">MPHLFNIEFLITSYGYLGVFIVVFLESSIFFALPGDSLLFTVGILASSGFLNIFLLIFGIFCSTFLGGIFGYYIGINLEKLRRFSFWRRILKEEHINKTHNFFEKHGKSAVILSRFVPIVRTFTPVVAGVAKMNYVSFIKYSLVGSTLWSVTITSAGYLLGENFPFIKNYMPFAILLVVFLSILPIVFEVIRGKRKS</sequence>
<dbReference type="Proteomes" id="UP000176814">
    <property type="component" value="Unassembled WGS sequence"/>
</dbReference>
<dbReference type="EMBL" id="MFUW01000025">
    <property type="protein sequence ID" value="OGI89823.1"/>
    <property type="molecule type" value="Genomic_DNA"/>
</dbReference>
<gene>
    <name evidence="9" type="ORF">A2911_02595</name>
</gene>
<evidence type="ECO:0000256" key="3">
    <source>
        <dbReference type="ARBA" id="ARBA00022475"/>
    </source>
</evidence>
<dbReference type="InterPro" id="IPR032816">
    <property type="entry name" value="VTT_dom"/>
</dbReference>
<comment type="caution">
    <text evidence="9">The sequence shown here is derived from an EMBL/GenBank/DDBJ whole genome shotgun (WGS) entry which is preliminary data.</text>
</comment>
<proteinExistence type="inferred from homology"/>
<organism evidence="9 10">
    <name type="scientific">Candidatus Nomurabacteria bacterium RIFCSPLOWO2_01_FULL_40_15</name>
    <dbReference type="NCBI Taxonomy" id="1801772"/>
    <lineage>
        <taxon>Bacteria</taxon>
        <taxon>Candidatus Nomuraibacteriota</taxon>
    </lineage>
</organism>
<reference evidence="9 10" key="1">
    <citation type="journal article" date="2016" name="Nat. Commun.">
        <title>Thousands of microbial genomes shed light on interconnected biogeochemical processes in an aquifer system.</title>
        <authorList>
            <person name="Anantharaman K."/>
            <person name="Brown C.T."/>
            <person name="Hug L.A."/>
            <person name="Sharon I."/>
            <person name="Castelle C.J."/>
            <person name="Probst A.J."/>
            <person name="Thomas B.C."/>
            <person name="Singh A."/>
            <person name="Wilkins M.J."/>
            <person name="Karaoz U."/>
            <person name="Brodie E.L."/>
            <person name="Williams K.H."/>
            <person name="Hubbard S.S."/>
            <person name="Banfield J.F."/>
        </authorList>
    </citation>
    <scope>NUCLEOTIDE SEQUENCE [LARGE SCALE GENOMIC DNA]</scope>
</reference>
<accession>A0A1F6X6Z0</accession>
<evidence type="ECO:0000256" key="5">
    <source>
        <dbReference type="ARBA" id="ARBA00022989"/>
    </source>
</evidence>